<evidence type="ECO:0000259" key="2">
    <source>
        <dbReference type="Pfam" id="PF21047"/>
    </source>
</evidence>
<feature type="compositionally biased region" description="Basic and acidic residues" evidence="1">
    <location>
        <begin position="38"/>
        <end position="49"/>
    </location>
</feature>
<dbReference type="Pfam" id="PF21047">
    <property type="entry name" value="HEAT_Maestro"/>
    <property type="match status" value="1"/>
</dbReference>
<protein>
    <submittedName>
        <fullName evidence="4">Uncharacterized protein LOC120324379</fullName>
    </submittedName>
</protein>
<accession>A0A7R5L0F3</accession>
<feature type="domain" description="Maestro-like HEAT-repeats" evidence="2">
    <location>
        <begin position="272"/>
        <end position="347"/>
    </location>
</feature>
<dbReference type="RefSeq" id="XP_039242767.1">
    <property type="nucleotide sequence ID" value="XM_039386833.1"/>
</dbReference>
<feature type="compositionally biased region" description="Polar residues" evidence="1">
    <location>
        <begin position="234"/>
        <end position="261"/>
    </location>
</feature>
<sequence length="379" mass="40857">MAGRRFSLFRLLRRKRNRRGPGAAPAQQAEEPLQQDPGQERTEEQDRPRGRFRRAVQRLLKIMRIRRRTPRTTAPELMAQPDTRPAELKEKPEGSTEPIDRTATSETAVTEDMANPDTALADLTAKDDTEPTHCTAKPDTVLAEDTTSSDTAATDVMAKADMAPMAIDGTSHSDVAPMDGTAKPDTALAGDTTGSNTDLVAQADITPTPTEGTASSDEAPMDDAANPETAMTDADTTSDLMAEGDTTSEGIGNTDTTPAESVTDATNVQFLEGKGVSSRKLVPAIVWSIHHDLTFHVSPHTNICRLAEAHPRDVVITLLRCAPECDRAAAMMWRSIGSSGTAVEKVLPVLLHVMEDWPVHGMSTSDGDNRDVFAMTVSF</sequence>
<dbReference type="Proteomes" id="UP000504627">
    <property type="component" value="Unplaced"/>
</dbReference>
<organism evidence="3 4">
    <name type="scientific">Pipra filicauda</name>
    <name type="common">Wire-tailed manakin</name>
    <dbReference type="NCBI Taxonomy" id="649802"/>
    <lineage>
        <taxon>Eukaryota</taxon>
        <taxon>Metazoa</taxon>
        <taxon>Chordata</taxon>
        <taxon>Craniata</taxon>
        <taxon>Vertebrata</taxon>
        <taxon>Euteleostomi</taxon>
        <taxon>Archelosauria</taxon>
        <taxon>Archosauria</taxon>
        <taxon>Dinosauria</taxon>
        <taxon>Saurischia</taxon>
        <taxon>Theropoda</taxon>
        <taxon>Coelurosauria</taxon>
        <taxon>Aves</taxon>
        <taxon>Neognathae</taxon>
        <taxon>Neoaves</taxon>
        <taxon>Telluraves</taxon>
        <taxon>Australaves</taxon>
        <taxon>Passeriformes</taxon>
        <taxon>Pipridae</taxon>
        <taxon>Pipra</taxon>
    </lineage>
</organism>
<feature type="compositionally biased region" description="Low complexity" evidence="1">
    <location>
        <begin position="1"/>
        <end position="10"/>
    </location>
</feature>
<proteinExistence type="predicted"/>
<feature type="compositionally biased region" description="Basic residues" evidence="1">
    <location>
        <begin position="50"/>
        <end position="70"/>
    </location>
</feature>
<feature type="compositionally biased region" description="Low complexity" evidence="1">
    <location>
        <begin position="20"/>
        <end position="37"/>
    </location>
</feature>
<feature type="compositionally biased region" description="Basic and acidic residues" evidence="1">
    <location>
        <begin position="84"/>
        <end position="100"/>
    </location>
</feature>
<dbReference type="InterPro" id="IPR048465">
    <property type="entry name" value="Maestro-like_HEAT"/>
</dbReference>
<evidence type="ECO:0000313" key="4">
    <source>
        <dbReference type="RefSeq" id="XP_039242767.1"/>
    </source>
</evidence>
<dbReference type="AlphaFoldDB" id="A0A7R5L0F3"/>
<feature type="region of interest" description="Disordered" evidence="1">
    <location>
        <begin position="169"/>
        <end position="261"/>
    </location>
</feature>
<dbReference type="InParanoid" id="A0A7R5L0F3"/>
<evidence type="ECO:0000313" key="3">
    <source>
        <dbReference type="Proteomes" id="UP000504627"/>
    </source>
</evidence>
<evidence type="ECO:0000256" key="1">
    <source>
        <dbReference type="SAM" id="MobiDB-lite"/>
    </source>
</evidence>
<name>A0A7R5L0F3_9PASS</name>
<feature type="region of interest" description="Disordered" evidence="1">
    <location>
        <begin position="1"/>
        <end position="108"/>
    </location>
</feature>
<keyword evidence="3" id="KW-1185">Reference proteome</keyword>
<feature type="compositionally biased region" description="Polar residues" evidence="1">
    <location>
        <begin position="192"/>
        <end position="216"/>
    </location>
</feature>
<gene>
    <name evidence="4" type="primary">LOC120324379</name>
</gene>
<reference evidence="4" key="1">
    <citation type="submission" date="2025-08" db="UniProtKB">
        <authorList>
            <consortium name="RefSeq"/>
        </authorList>
    </citation>
    <scope>IDENTIFICATION</scope>
    <source>
        <tissue evidence="4">Muscle</tissue>
    </source>
</reference>
<dbReference type="GeneID" id="120324379"/>